<evidence type="ECO:0000313" key="2">
    <source>
        <dbReference type="EMBL" id="MFC6018247.1"/>
    </source>
</evidence>
<organism evidence="2 3">
    <name type="scientific">Plantactinospora solaniradicis</name>
    <dbReference type="NCBI Taxonomy" id="1723736"/>
    <lineage>
        <taxon>Bacteria</taxon>
        <taxon>Bacillati</taxon>
        <taxon>Actinomycetota</taxon>
        <taxon>Actinomycetes</taxon>
        <taxon>Micromonosporales</taxon>
        <taxon>Micromonosporaceae</taxon>
        <taxon>Plantactinospora</taxon>
    </lineage>
</organism>
<accession>A0ABW1KAE0</accession>
<dbReference type="RefSeq" id="WP_377423454.1">
    <property type="nucleotide sequence ID" value="NZ_JBHSPR010000013.1"/>
</dbReference>
<reference evidence="3" key="1">
    <citation type="journal article" date="2019" name="Int. J. Syst. Evol. Microbiol.">
        <title>The Global Catalogue of Microorganisms (GCM) 10K type strain sequencing project: providing services to taxonomists for standard genome sequencing and annotation.</title>
        <authorList>
            <consortium name="The Broad Institute Genomics Platform"/>
            <consortium name="The Broad Institute Genome Sequencing Center for Infectious Disease"/>
            <person name="Wu L."/>
            <person name="Ma J."/>
        </authorList>
    </citation>
    <scope>NUCLEOTIDE SEQUENCE [LARGE SCALE GENOMIC DNA]</scope>
    <source>
        <strain evidence="3">ZS-35-S2</strain>
    </source>
</reference>
<evidence type="ECO:0000256" key="1">
    <source>
        <dbReference type="SAM" id="SignalP"/>
    </source>
</evidence>
<protein>
    <recommendedName>
        <fullName evidence="4">Toxin</fullName>
    </recommendedName>
</protein>
<keyword evidence="1" id="KW-0732">Signal</keyword>
<evidence type="ECO:0000313" key="3">
    <source>
        <dbReference type="Proteomes" id="UP001596203"/>
    </source>
</evidence>
<gene>
    <name evidence="2" type="ORF">ACFP2T_18810</name>
</gene>
<dbReference type="EMBL" id="JBHSPR010000013">
    <property type="protein sequence ID" value="MFC6018247.1"/>
    <property type="molecule type" value="Genomic_DNA"/>
</dbReference>
<feature type="chain" id="PRO_5045220997" description="Toxin" evidence="1">
    <location>
        <begin position="38"/>
        <end position="186"/>
    </location>
</feature>
<evidence type="ECO:0008006" key="4">
    <source>
        <dbReference type="Google" id="ProtNLM"/>
    </source>
</evidence>
<dbReference type="Proteomes" id="UP001596203">
    <property type="component" value="Unassembled WGS sequence"/>
</dbReference>
<sequence>MILPTRRWKASWRFRRLRRRCTARLAALRLPATVSMATLCAHVGQQRNRPIRLLMMPLHEARPCGVWLSLPDADLIAYEANTTPMHQDHIVAHELAHVICGHSVLGTDRRLDPRQLFPDLDPGLVRALLGRSHYSDEQEREAEVLASLLLSRVDRTPTGRGGDNALTLRLKDALLAPNHRGGRTDA</sequence>
<proteinExistence type="predicted"/>
<comment type="caution">
    <text evidence="2">The sequence shown here is derived from an EMBL/GenBank/DDBJ whole genome shotgun (WGS) entry which is preliminary data.</text>
</comment>
<keyword evidence="3" id="KW-1185">Reference proteome</keyword>
<feature type="signal peptide" evidence="1">
    <location>
        <begin position="1"/>
        <end position="37"/>
    </location>
</feature>
<name>A0ABW1KAE0_9ACTN</name>